<dbReference type="Pfam" id="PF11795">
    <property type="entry name" value="DUF3322"/>
    <property type="match status" value="1"/>
</dbReference>
<evidence type="ECO:0000313" key="4">
    <source>
        <dbReference type="Proteomes" id="UP000232638"/>
    </source>
</evidence>
<dbReference type="OrthoDB" id="322908at2"/>
<evidence type="ECO:0008006" key="5">
    <source>
        <dbReference type="Google" id="ProtNLM"/>
    </source>
</evidence>
<sequence>MNWTTAGDLKAQLRRLWERGELLRPLITGEPRFPLRLTLKGPGSTELAERFESVRAWIAELIAIPQCRVEWREVNHRVLGSQRLPQSIWIDTLDAALALIGRRSEADRFAELLALTRARQPRVLEWVGRRPLQAIELAGQWRHLLAVVEWLAAHPRPAIYLRQVDIAGVHSKFIEAHRGVLTELLDLVLPPEAIAAERTGIGQFAARYGFLDKPARIRFRVLDPRLALLPGPILPDVTLDSESFARLEVPVRRLFITENETNFLAFPPAADSLVIFGAGYGWEALAGADWLARCAIHYWGDIDTHGFAILDQLRSRFAQVASFLMDRPTLMAHEALWGEEGDQVRHDLPRLTDAETALFNDLRDNRIRQGLRLEQERVGFRWVLAALDAQVGTRR</sequence>
<evidence type="ECO:0000313" key="3">
    <source>
        <dbReference type="EMBL" id="AUB85452.1"/>
    </source>
</evidence>
<dbReference type="RefSeq" id="WP_100923077.1">
    <property type="nucleotide sequence ID" value="NZ_CP020372.1"/>
</dbReference>
<evidence type="ECO:0000259" key="1">
    <source>
        <dbReference type="Pfam" id="PF09983"/>
    </source>
</evidence>
<keyword evidence="4" id="KW-1185">Reference proteome</keyword>
<feature type="domain" description="DUF3322" evidence="2">
    <location>
        <begin position="8"/>
        <end position="186"/>
    </location>
</feature>
<dbReference type="Pfam" id="PF09983">
    <property type="entry name" value="JetD_C"/>
    <property type="match status" value="1"/>
</dbReference>
<accession>A0A2K8UIU4</accession>
<dbReference type="InterPro" id="IPR024537">
    <property type="entry name" value="DUF3322"/>
</dbReference>
<dbReference type="KEGG" id="tsy:THSYN_31515"/>
<keyword evidence="3" id="KW-0614">Plasmid</keyword>
<gene>
    <name evidence="3" type="ORF">THSYN_31515</name>
</gene>
<feature type="domain" description="Wadjet protein JetD C-terminal" evidence="1">
    <location>
        <begin position="209"/>
        <end position="386"/>
    </location>
</feature>
<geneLocation type="plasmid" evidence="4">
    <name>pts485</name>
</geneLocation>
<protein>
    <recommendedName>
        <fullName evidence="5">Wadjet protein JetD C-terminal domain-containing protein</fullName>
    </recommendedName>
</protein>
<proteinExistence type="predicted"/>
<dbReference type="EMBL" id="CP020372">
    <property type="protein sequence ID" value="AUB85452.1"/>
    <property type="molecule type" value="Genomic_DNA"/>
</dbReference>
<dbReference type="Proteomes" id="UP000232638">
    <property type="component" value="Plasmid pTs485"/>
</dbReference>
<dbReference type="AlphaFoldDB" id="A0A2K8UIU4"/>
<dbReference type="PIRSF" id="PIRSF028408">
    <property type="entry name" value="UCP028408"/>
    <property type="match status" value="1"/>
</dbReference>
<dbReference type="InterPro" id="IPR014544">
    <property type="entry name" value="UCP028408"/>
</dbReference>
<organism evidence="3 4">
    <name type="scientific">Candidatus Thiodictyon syntrophicum</name>
    <dbReference type="NCBI Taxonomy" id="1166950"/>
    <lineage>
        <taxon>Bacteria</taxon>
        <taxon>Pseudomonadati</taxon>
        <taxon>Pseudomonadota</taxon>
        <taxon>Gammaproteobacteria</taxon>
        <taxon>Chromatiales</taxon>
        <taxon>Chromatiaceae</taxon>
        <taxon>Thiodictyon</taxon>
    </lineage>
</organism>
<dbReference type="InterPro" id="IPR024534">
    <property type="entry name" value="JetD_C"/>
</dbReference>
<evidence type="ECO:0000259" key="2">
    <source>
        <dbReference type="Pfam" id="PF11795"/>
    </source>
</evidence>
<name>A0A2K8UIU4_9GAMM</name>
<reference evidence="3 4" key="1">
    <citation type="submission" date="2017-03" db="EMBL/GenBank/DDBJ databases">
        <title>Complete genome sequence of Candidatus 'Thiodictyon syntrophicum' sp. nov. strain Cad16T, a photolithoautotroph purple sulfur bacterium isolated from an alpine meromictic lake.</title>
        <authorList>
            <person name="Luedin S.M."/>
            <person name="Pothier J.F."/>
            <person name="Danza F."/>
            <person name="Storelli N."/>
            <person name="Wittwer M."/>
            <person name="Tonolla M."/>
        </authorList>
    </citation>
    <scope>NUCLEOTIDE SEQUENCE [LARGE SCALE GENOMIC DNA]</scope>
    <source>
        <strain evidence="3 4">Cad16T</strain>
        <plasmid evidence="4">Plasmid pts485</plasmid>
    </source>
</reference>